<feature type="transmembrane region" description="Helical" evidence="1">
    <location>
        <begin position="30"/>
        <end position="47"/>
    </location>
</feature>
<dbReference type="GeneID" id="85316903"/>
<keyword evidence="1" id="KW-1133">Transmembrane helix</keyword>
<gene>
    <name evidence="2" type="ORF">B0T26DRAFT_184141</name>
</gene>
<keyword evidence="1" id="KW-0472">Membrane</keyword>
<protein>
    <submittedName>
        <fullName evidence="2">Uncharacterized protein</fullName>
    </submittedName>
</protein>
<evidence type="ECO:0000313" key="2">
    <source>
        <dbReference type="EMBL" id="KAK0728720.1"/>
    </source>
</evidence>
<organism evidence="2 3">
    <name type="scientific">Lasiosphaeria miniovina</name>
    <dbReference type="NCBI Taxonomy" id="1954250"/>
    <lineage>
        <taxon>Eukaryota</taxon>
        <taxon>Fungi</taxon>
        <taxon>Dikarya</taxon>
        <taxon>Ascomycota</taxon>
        <taxon>Pezizomycotina</taxon>
        <taxon>Sordariomycetes</taxon>
        <taxon>Sordariomycetidae</taxon>
        <taxon>Sordariales</taxon>
        <taxon>Lasiosphaeriaceae</taxon>
        <taxon>Lasiosphaeria</taxon>
    </lineage>
</organism>
<comment type="caution">
    <text evidence="2">The sequence shown here is derived from an EMBL/GenBank/DDBJ whole genome shotgun (WGS) entry which is preliminary data.</text>
</comment>
<dbReference type="Proteomes" id="UP001172101">
    <property type="component" value="Unassembled WGS sequence"/>
</dbReference>
<keyword evidence="3" id="KW-1185">Reference proteome</keyword>
<dbReference type="RefSeq" id="XP_060301575.1">
    <property type="nucleotide sequence ID" value="XM_060433633.1"/>
</dbReference>
<dbReference type="EMBL" id="JAUIRO010000002">
    <property type="protein sequence ID" value="KAK0728720.1"/>
    <property type="molecule type" value="Genomic_DNA"/>
</dbReference>
<evidence type="ECO:0000313" key="3">
    <source>
        <dbReference type="Proteomes" id="UP001172101"/>
    </source>
</evidence>
<proteinExistence type="predicted"/>
<name>A0AA40E6F0_9PEZI</name>
<reference evidence="2" key="1">
    <citation type="submission" date="2023-06" db="EMBL/GenBank/DDBJ databases">
        <title>Genome-scale phylogeny and comparative genomics of the fungal order Sordariales.</title>
        <authorList>
            <consortium name="Lawrence Berkeley National Laboratory"/>
            <person name="Hensen N."/>
            <person name="Bonometti L."/>
            <person name="Westerberg I."/>
            <person name="Brannstrom I.O."/>
            <person name="Guillou S."/>
            <person name="Cros-Aarteil S."/>
            <person name="Calhoun S."/>
            <person name="Haridas S."/>
            <person name="Kuo A."/>
            <person name="Mondo S."/>
            <person name="Pangilinan J."/>
            <person name="Riley R."/>
            <person name="LaButti K."/>
            <person name="Andreopoulos B."/>
            <person name="Lipzen A."/>
            <person name="Chen C."/>
            <person name="Yanf M."/>
            <person name="Daum C."/>
            <person name="Ng V."/>
            <person name="Clum A."/>
            <person name="Steindorff A."/>
            <person name="Ohm R."/>
            <person name="Martin F."/>
            <person name="Silar P."/>
            <person name="Natvig D."/>
            <person name="Lalanne C."/>
            <person name="Gautier V."/>
            <person name="Ament-velasquez S.L."/>
            <person name="Kruys A."/>
            <person name="Hutchinson M.I."/>
            <person name="Powell A.J."/>
            <person name="Barry K."/>
            <person name="Miller A.N."/>
            <person name="Grigoriev I.V."/>
            <person name="Debuchy R."/>
            <person name="Gladieux P."/>
            <person name="Thoren M.H."/>
            <person name="Johannesson H."/>
        </authorList>
    </citation>
    <scope>NUCLEOTIDE SEQUENCE</scope>
    <source>
        <strain evidence="2">SMH2392-1A</strain>
    </source>
</reference>
<sequence length="108" mass="12152">MEGRPHPYPCCLPAVRLVFTRRLRKPPRTVAAWLALVTLYIRYVLLASKTSRLFFLAIQIYPSSASHTFCFLLLHSPHDVVILSVREARGTGICRASDILPVCTTTRG</sequence>
<dbReference type="AlphaFoldDB" id="A0AA40E6F0"/>
<feature type="transmembrane region" description="Helical" evidence="1">
    <location>
        <begin position="53"/>
        <end position="74"/>
    </location>
</feature>
<evidence type="ECO:0000256" key="1">
    <source>
        <dbReference type="SAM" id="Phobius"/>
    </source>
</evidence>
<keyword evidence="1" id="KW-0812">Transmembrane</keyword>
<accession>A0AA40E6F0</accession>